<dbReference type="EMBL" id="CABPRW010000009">
    <property type="protein sequence ID" value="VVE33176.1"/>
    <property type="molecule type" value="Genomic_DNA"/>
</dbReference>
<evidence type="ECO:0000313" key="4">
    <source>
        <dbReference type="EMBL" id="VVE33176.1"/>
    </source>
</evidence>
<dbReference type="SFLD" id="SFLDF00045">
    <property type="entry name" value="2-haloacid_dehalogenase"/>
    <property type="match status" value="1"/>
</dbReference>
<dbReference type="GO" id="GO:0018784">
    <property type="term" value="F:(S)-2-haloacid dehalogenase activity"/>
    <property type="evidence" value="ECO:0007669"/>
    <property type="project" value="UniProtKB-UniRule"/>
</dbReference>
<dbReference type="AlphaFoldDB" id="A0A5E4XA38"/>
<dbReference type="InterPro" id="IPR023198">
    <property type="entry name" value="PGP-like_dom2"/>
</dbReference>
<comment type="catalytic activity">
    <reaction evidence="3">
        <text>an (S)-2-haloacid + H2O = a (2R)-2-hydroxycarboxylate + a halide anion + H(+)</text>
        <dbReference type="Rhea" id="RHEA:11192"/>
        <dbReference type="ChEBI" id="CHEBI:15377"/>
        <dbReference type="ChEBI" id="CHEBI:15378"/>
        <dbReference type="ChEBI" id="CHEBI:16042"/>
        <dbReference type="ChEBI" id="CHEBI:58314"/>
        <dbReference type="ChEBI" id="CHEBI:137405"/>
        <dbReference type="EC" id="3.8.1.2"/>
    </reaction>
</comment>
<evidence type="ECO:0000256" key="1">
    <source>
        <dbReference type="ARBA" id="ARBA00008106"/>
    </source>
</evidence>
<dbReference type="InterPro" id="IPR036412">
    <property type="entry name" value="HAD-like_sf"/>
</dbReference>
<dbReference type="Pfam" id="PF00702">
    <property type="entry name" value="Hydrolase"/>
    <property type="match status" value="1"/>
</dbReference>
<dbReference type="EC" id="3.8.1.2" evidence="3"/>
<dbReference type="SUPFAM" id="SSF56784">
    <property type="entry name" value="HAD-like"/>
    <property type="match status" value="1"/>
</dbReference>
<dbReference type="SFLD" id="SFLDG01135">
    <property type="entry name" value="C1.5.6:_HAD__Beta-PGM__Phospha"/>
    <property type="match status" value="1"/>
</dbReference>
<protein>
    <recommendedName>
        <fullName evidence="3">(S)-2-haloacid dehalogenase</fullName>
        <ecNumber evidence="3">3.8.1.2</ecNumber>
    </recommendedName>
    <alternativeName>
        <fullName evidence="3">2-haloalkanoic acid dehalogenase</fullName>
    </alternativeName>
    <alternativeName>
        <fullName evidence="3">Halocarboxylic acid halidohydrolase</fullName>
    </alternativeName>
    <alternativeName>
        <fullName evidence="3">L-2-haloacid dehalogenase</fullName>
    </alternativeName>
</protein>
<dbReference type="InterPro" id="IPR006439">
    <property type="entry name" value="HAD-SF_hydro_IA"/>
</dbReference>
<comment type="similarity">
    <text evidence="1 3">Belongs to the HAD-like hydrolase superfamily. S-2-haloalkanoic acid dehalogenase family.</text>
</comment>
<comment type="function">
    <text evidence="3">Catalyzes the hydrolytic dehalogenation of small (S)-2-haloalkanoic acids to yield the corresponding (R)-2-hydroxyalkanoic acids.</text>
</comment>
<dbReference type="NCBIfam" id="TIGR01493">
    <property type="entry name" value="HAD-SF-IA-v2"/>
    <property type="match status" value="1"/>
</dbReference>
<dbReference type="Gene3D" id="1.10.150.240">
    <property type="entry name" value="Putative phosphatase, domain 2"/>
    <property type="match status" value="1"/>
</dbReference>
<dbReference type="NCBIfam" id="TIGR01428">
    <property type="entry name" value="HAD_type_II"/>
    <property type="match status" value="1"/>
</dbReference>
<evidence type="ECO:0000256" key="2">
    <source>
        <dbReference type="ARBA" id="ARBA00022801"/>
    </source>
</evidence>
<dbReference type="Gene3D" id="3.40.50.1000">
    <property type="entry name" value="HAD superfamily/HAD-like"/>
    <property type="match status" value="1"/>
</dbReference>
<dbReference type="InterPro" id="IPR051540">
    <property type="entry name" value="S-2-haloacid_dehalogenase"/>
</dbReference>
<dbReference type="PRINTS" id="PR00413">
    <property type="entry name" value="HADHALOGNASE"/>
</dbReference>
<dbReference type="Proteomes" id="UP000382577">
    <property type="component" value="Unassembled WGS sequence"/>
</dbReference>
<dbReference type="InterPro" id="IPR006328">
    <property type="entry name" value="2-HAD"/>
</dbReference>
<proteinExistence type="inferred from homology"/>
<dbReference type="PANTHER" id="PTHR43316:SF3">
    <property type="entry name" value="HALOACID DEHALOGENASE, TYPE II (AFU_ORTHOLOGUE AFUA_2G07750)-RELATED"/>
    <property type="match status" value="1"/>
</dbReference>
<evidence type="ECO:0000256" key="3">
    <source>
        <dbReference type="RuleBase" id="RU368077"/>
    </source>
</evidence>
<evidence type="ECO:0000313" key="5">
    <source>
        <dbReference type="Proteomes" id="UP000382577"/>
    </source>
</evidence>
<accession>A0A5E4XA38</accession>
<organism evidence="4 5">
    <name type="scientific">Pandoraea fibrosis</name>
    <dbReference type="NCBI Taxonomy" id="1891094"/>
    <lineage>
        <taxon>Bacteria</taxon>
        <taxon>Pseudomonadati</taxon>
        <taxon>Pseudomonadota</taxon>
        <taxon>Betaproteobacteria</taxon>
        <taxon>Burkholderiales</taxon>
        <taxon>Burkholderiaceae</taxon>
        <taxon>Pandoraea</taxon>
    </lineage>
</organism>
<dbReference type="CDD" id="cd02588">
    <property type="entry name" value="HAD_L2-DEX"/>
    <property type="match status" value="1"/>
</dbReference>
<dbReference type="SFLD" id="SFLDG01129">
    <property type="entry name" value="C1.5:_HAD__Beta-PGM__Phosphata"/>
    <property type="match status" value="1"/>
</dbReference>
<dbReference type="PANTHER" id="PTHR43316">
    <property type="entry name" value="HYDROLASE, HALOACID DELAHOGENASE-RELATED"/>
    <property type="match status" value="1"/>
</dbReference>
<sequence>MTSDTSETRAMTSRIQAVIFDAYGTLFDVYAVSAAAEQQFPGRGTALAELWRVKQIEYTQLRTLSGPGGERYRPFWDITVDALRYAAARLNLTLTPVAEKRLMDEYTCLSVFPENPPVLRALRAMGLGLGVLSNGDPRMLDVGLKSAGIKDLFDHVLSVDVVRKYKTAPEAYQLGPDAFGLPVDAIVFVSSNGWDAAGATWFGYPTFWVNRAGLPVEQLGVTPQGMGRDMRDLQRFVEAVTGARA</sequence>
<dbReference type="SFLD" id="SFLDS00003">
    <property type="entry name" value="Haloacid_Dehalogenase"/>
    <property type="match status" value="1"/>
</dbReference>
<reference evidence="4 5" key="1">
    <citation type="submission" date="2019-08" db="EMBL/GenBank/DDBJ databases">
        <authorList>
            <person name="Peeters C."/>
        </authorList>
    </citation>
    <scope>NUCLEOTIDE SEQUENCE [LARGE SCALE GENOMIC DNA]</scope>
    <source>
        <strain evidence="4 5">LMG 31113</strain>
    </source>
</reference>
<gene>
    <name evidence="4" type="ORF">PFI31113_03718</name>
</gene>
<name>A0A5E4XA38_9BURK</name>
<keyword evidence="2 3" id="KW-0378">Hydrolase</keyword>
<dbReference type="InterPro" id="IPR023214">
    <property type="entry name" value="HAD_sf"/>
</dbReference>